<feature type="non-terminal residue" evidence="2">
    <location>
        <position position="1"/>
    </location>
</feature>
<feature type="compositionally biased region" description="Basic and acidic residues" evidence="1">
    <location>
        <begin position="100"/>
        <end position="111"/>
    </location>
</feature>
<sequence>KSNQMNEDNGCGENQPQTKRMTRRAAMAFLKWYLQQCKIIKEIGKRDRFKCMVFPCCNYEMQGIKWHLKDINYHRLHDHNGIPPLHRHKTGKRVTGKYQRKTEKTVQKMVE</sequence>
<protein>
    <submittedName>
        <fullName evidence="2">Uncharacterized protein</fullName>
    </submittedName>
</protein>
<evidence type="ECO:0000313" key="2">
    <source>
        <dbReference type="EMBL" id="KAH9288953.1"/>
    </source>
</evidence>
<comment type="caution">
    <text evidence="2">The sequence shown here is derived from an EMBL/GenBank/DDBJ whole genome shotgun (WGS) entry which is preliminary data.</text>
</comment>
<proteinExistence type="predicted"/>
<evidence type="ECO:0000313" key="3">
    <source>
        <dbReference type="Proteomes" id="UP000824469"/>
    </source>
</evidence>
<accession>A0AA38F437</accession>
<feature type="compositionally biased region" description="Polar residues" evidence="1">
    <location>
        <begin position="1"/>
        <end position="19"/>
    </location>
</feature>
<dbReference type="AlphaFoldDB" id="A0AA38F437"/>
<dbReference type="Proteomes" id="UP000824469">
    <property type="component" value="Unassembled WGS sequence"/>
</dbReference>
<dbReference type="EMBL" id="JAHRHJ020003813">
    <property type="protein sequence ID" value="KAH9288953.1"/>
    <property type="molecule type" value="Genomic_DNA"/>
</dbReference>
<feature type="non-terminal residue" evidence="2">
    <location>
        <position position="111"/>
    </location>
</feature>
<feature type="compositionally biased region" description="Basic residues" evidence="1">
    <location>
        <begin position="85"/>
        <end position="99"/>
    </location>
</feature>
<keyword evidence="3" id="KW-1185">Reference proteome</keyword>
<gene>
    <name evidence="2" type="ORF">KI387_033070</name>
</gene>
<feature type="region of interest" description="Disordered" evidence="1">
    <location>
        <begin position="79"/>
        <end position="111"/>
    </location>
</feature>
<name>A0AA38F437_TAXCH</name>
<evidence type="ECO:0000256" key="1">
    <source>
        <dbReference type="SAM" id="MobiDB-lite"/>
    </source>
</evidence>
<reference evidence="2 3" key="1">
    <citation type="journal article" date="2021" name="Nat. Plants">
        <title>The Taxus genome provides insights into paclitaxel biosynthesis.</title>
        <authorList>
            <person name="Xiong X."/>
            <person name="Gou J."/>
            <person name="Liao Q."/>
            <person name="Li Y."/>
            <person name="Zhou Q."/>
            <person name="Bi G."/>
            <person name="Li C."/>
            <person name="Du R."/>
            <person name="Wang X."/>
            <person name="Sun T."/>
            <person name="Guo L."/>
            <person name="Liang H."/>
            <person name="Lu P."/>
            <person name="Wu Y."/>
            <person name="Zhang Z."/>
            <person name="Ro D.K."/>
            <person name="Shang Y."/>
            <person name="Huang S."/>
            <person name="Yan J."/>
        </authorList>
    </citation>
    <scope>NUCLEOTIDE SEQUENCE [LARGE SCALE GENOMIC DNA]</scope>
    <source>
        <strain evidence="2">Ta-2019</strain>
    </source>
</reference>
<organism evidence="2 3">
    <name type="scientific">Taxus chinensis</name>
    <name type="common">Chinese yew</name>
    <name type="synonym">Taxus wallichiana var. chinensis</name>
    <dbReference type="NCBI Taxonomy" id="29808"/>
    <lineage>
        <taxon>Eukaryota</taxon>
        <taxon>Viridiplantae</taxon>
        <taxon>Streptophyta</taxon>
        <taxon>Embryophyta</taxon>
        <taxon>Tracheophyta</taxon>
        <taxon>Spermatophyta</taxon>
        <taxon>Pinopsida</taxon>
        <taxon>Pinidae</taxon>
        <taxon>Conifers II</taxon>
        <taxon>Cupressales</taxon>
        <taxon>Taxaceae</taxon>
        <taxon>Taxus</taxon>
    </lineage>
</organism>
<feature type="region of interest" description="Disordered" evidence="1">
    <location>
        <begin position="1"/>
        <end position="20"/>
    </location>
</feature>